<dbReference type="Pfam" id="PF03321">
    <property type="entry name" value="GH3"/>
    <property type="match status" value="1"/>
</dbReference>
<comment type="similarity">
    <text evidence="1">Belongs to the IAA-amido conjugating enzyme family.</text>
</comment>
<evidence type="ECO:0008006" key="7">
    <source>
        <dbReference type="Google" id="ProtNLM"/>
    </source>
</evidence>
<dbReference type="EMBL" id="BPVZ01000006">
    <property type="protein sequence ID" value="GKU92941.1"/>
    <property type="molecule type" value="Genomic_DNA"/>
</dbReference>
<dbReference type="PANTHER" id="PTHR31901">
    <property type="entry name" value="GH3 DOMAIN-CONTAINING PROTEIN"/>
    <property type="match status" value="1"/>
</dbReference>
<dbReference type="InterPro" id="IPR055378">
    <property type="entry name" value="GH3_C"/>
</dbReference>
<evidence type="ECO:0000256" key="1">
    <source>
        <dbReference type="ARBA" id="ARBA00008068"/>
    </source>
</evidence>
<feature type="domain" description="GH3 middle" evidence="3">
    <location>
        <begin position="361"/>
        <end position="437"/>
    </location>
</feature>
<evidence type="ECO:0000313" key="5">
    <source>
        <dbReference type="EMBL" id="GKU92941.1"/>
    </source>
</evidence>
<accession>A0AAV5I3Y8</accession>
<evidence type="ECO:0000256" key="2">
    <source>
        <dbReference type="ARBA" id="ARBA00022598"/>
    </source>
</evidence>
<dbReference type="PANTHER" id="PTHR31901:SF33">
    <property type="entry name" value="INDOLE-3-ACETIC ACID-AMIDO SYNTHETASE GH3.17"/>
    <property type="match status" value="1"/>
</dbReference>
<keyword evidence="6" id="KW-1185">Reference proteome</keyword>
<proteinExistence type="inferred from homology"/>
<dbReference type="GO" id="GO:0016881">
    <property type="term" value="F:acid-amino acid ligase activity"/>
    <property type="evidence" value="ECO:0007669"/>
    <property type="project" value="TreeGrafter"/>
</dbReference>
<organism evidence="5 6">
    <name type="scientific">Rubroshorea leprosula</name>
    <dbReference type="NCBI Taxonomy" id="152421"/>
    <lineage>
        <taxon>Eukaryota</taxon>
        <taxon>Viridiplantae</taxon>
        <taxon>Streptophyta</taxon>
        <taxon>Embryophyta</taxon>
        <taxon>Tracheophyta</taxon>
        <taxon>Spermatophyta</taxon>
        <taxon>Magnoliopsida</taxon>
        <taxon>eudicotyledons</taxon>
        <taxon>Gunneridae</taxon>
        <taxon>Pentapetalae</taxon>
        <taxon>rosids</taxon>
        <taxon>malvids</taxon>
        <taxon>Malvales</taxon>
        <taxon>Dipterocarpaceae</taxon>
        <taxon>Rubroshorea</taxon>
    </lineage>
</organism>
<feature type="domain" description="GH3 C-terminal" evidence="4">
    <location>
        <begin position="453"/>
        <end position="574"/>
    </location>
</feature>
<dbReference type="Pfam" id="PF23571">
    <property type="entry name" value="GH3_M"/>
    <property type="match status" value="1"/>
</dbReference>
<evidence type="ECO:0000259" key="3">
    <source>
        <dbReference type="Pfam" id="PF23571"/>
    </source>
</evidence>
<sequence>MASTPDFQAGSSIKAFSSIASTLDSQAGLKILEDITTNAAQVQHQVLDEILKRNANTEYLRCFLNGDSDKELFKQKVPVVEYEDISPFTDRIANGEPSNILLDEPISEFLLSSGTSGGKRKLMPSTAKYMDMKFVCSQLVNLVMIKHVEGLTQGKWMNFYFMKPDFETPSGLTATTFMSSLIKIIQQKYPQNKIYTSPDVIIRCLDSNQSMYCQLLCGLIQRDNVVTTGAAFASTFLVVINFLEDHWKELCSNIRTGHLSDWITDSGCRDSVKLIMSEPNLELANLIEQVCSAKSWEGIIKKLWPRTKYIGAIVTGSMAQYIPTLNFYSGGLPLVSLVYGSSECFFGINLNPLCQPSDISYTILPNMAYFEFIPVDTSNGAVCTGKENIVDLANVKIGQFYEIVSTTNTGIYRYRVGDIVKVTGFHNNAPQVQVVRRQSVVLSIDIDKTTEKNLSKAVMQAQLHLEQLGFLLIDFTSYANTSSIPGHYVLFWELMMKESTSDVGELNSEMIEQCCYIIEESLDATYKIVRKENSAGPLEIRVGNRGTFDALMEFFIAGGSSLSQYKTPRCIKSEDAIKLLDSRVVGRYFSPKTPHLLPDEI</sequence>
<protein>
    <recommendedName>
        <fullName evidence="7">Indole-3-acetic acid-amido synthetase GH3.17-like</fullName>
    </recommendedName>
</protein>
<dbReference type="InterPro" id="IPR055377">
    <property type="entry name" value="GH3_M"/>
</dbReference>
<gene>
    <name evidence="5" type="ORF">SLEP1_g6594</name>
</gene>
<name>A0AAV5I3Y8_9ROSI</name>
<dbReference type="InterPro" id="IPR004993">
    <property type="entry name" value="GH3"/>
</dbReference>
<keyword evidence="2" id="KW-0436">Ligase</keyword>
<reference evidence="5 6" key="1">
    <citation type="journal article" date="2021" name="Commun. Biol.">
        <title>The genome of Shorea leprosula (Dipterocarpaceae) highlights the ecological relevance of drought in aseasonal tropical rainforests.</title>
        <authorList>
            <person name="Ng K.K.S."/>
            <person name="Kobayashi M.J."/>
            <person name="Fawcett J.A."/>
            <person name="Hatakeyama M."/>
            <person name="Paape T."/>
            <person name="Ng C.H."/>
            <person name="Ang C.C."/>
            <person name="Tnah L.H."/>
            <person name="Lee C.T."/>
            <person name="Nishiyama T."/>
            <person name="Sese J."/>
            <person name="O'Brien M.J."/>
            <person name="Copetti D."/>
            <person name="Mohd Noor M.I."/>
            <person name="Ong R.C."/>
            <person name="Putra M."/>
            <person name="Sireger I.Z."/>
            <person name="Indrioko S."/>
            <person name="Kosugi Y."/>
            <person name="Izuno A."/>
            <person name="Isagi Y."/>
            <person name="Lee S.L."/>
            <person name="Shimizu K.K."/>
        </authorList>
    </citation>
    <scope>NUCLEOTIDE SEQUENCE [LARGE SCALE GENOMIC DNA]</scope>
    <source>
        <strain evidence="5">214</strain>
    </source>
</reference>
<dbReference type="GO" id="GO:0005737">
    <property type="term" value="C:cytoplasm"/>
    <property type="evidence" value="ECO:0007669"/>
    <property type="project" value="TreeGrafter"/>
</dbReference>
<dbReference type="Pfam" id="PF23572">
    <property type="entry name" value="GH3_C"/>
    <property type="match status" value="1"/>
</dbReference>
<dbReference type="Proteomes" id="UP001054252">
    <property type="component" value="Unassembled WGS sequence"/>
</dbReference>
<evidence type="ECO:0000259" key="4">
    <source>
        <dbReference type="Pfam" id="PF23572"/>
    </source>
</evidence>
<dbReference type="AlphaFoldDB" id="A0AAV5I3Y8"/>
<comment type="caution">
    <text evidence="5">The sequence shown here is derived from an EMBL/GenBank/DDBJ whole genome shotgun (WGS) entry which is preliminary data.</text>
</comment>
<evidence type="ECO:0000313" key="6">
    <source>
        <dbReference type="Proteomes" id="UP001054252"/>
    </source>
</evidence>